<keyword evidence="2" id="KW-1185">Reference proteome</keyword>
<evidence type="ECO:0000313" key="2">
    <source>
        <dbReference type="Proteomes" id="UP000248916"/>
    </source>
</evidence>
<dbReference type="Pfam" id="PF13578">
    <property type="entry name" value="Methyltransf_24"/>
    <property type="match status" value="1"/>
</dbReference>
<keyword evidence="1" id="KW-0808">Transferase</keyword>
<dbReference type="SUPFAM" id="SSF53335">
    <property type="entry name" value="S-adenosyl-L-methionine-dependent methyltransferases"/>
    <property type="match status" value="1"/>
</dbReference>
<dbReference type="GO" id="GO:0032259">
    <property type="term" value="P:methylation"/>
    <property type="evidence" value="ECO:0007669"/>
    <property type="project" value="UniProtKB-KW"/>
</dbReference>
<sequence length="260" mass="29753">MEVDEITELYRAVWRKGWGSVSIDELVFIRDLVRAHRPAAFLEIGMASGLSSGFIARFLGESGGKSFTSIDHDDTFFGDPTKPNGFLFDEIHRGGTLDARLVKFKTSLDVEELGTQWEMAFIDANHQHPWPILDTLSIWPRLSGPKIVIHHDLQLYMKQDVMFGIGPKYLFDQMPEGRRILSDANDGNIFALDLDMERDELEEIAIRAIKLPWSLRSPLQPAYVAKIRAMLERFYSPRLVAHFDRCLAGQNREDRFRSGL</sequence>
<proteinExistence type="predicted"/>
<protein>
    <submittedName>
        <fullName evidence="1">Methyltransferase family protein</fullName>
    </submittedName>
</protein>
<dbReference type="RefSeq" id="WP_111538027.1">
    <property type="nucleotide sequence ID" value="NZ_QKZL01000014.1"/>
</dbReference>
<name>A0A2W7N1R2_9RHOB</name>
<dbReference type="InterPro" id="IPR029063">
    <property type="entry name" value="SAM-dependent_MTases_sf"/>
</dbReference>
<dbReference type="Proteomes" id="UP000248916">
    <property type="component" value="Unassembled WGS sequence"/>
</dbReference>
<evidence type="ECO:0000313" key="1">
    <source>
        <dbReference type="EMBL" id="PZX14345.1"/>
    </source>
</evidence>
<dbReference type="AlphaFoldDB" id="A0A2W7N1R2"/>
<keyword evidence="1" id="KW-0489">Methyltransferase</keyword>
<accession>A0A2W7N1R2</accession>
<comment type="caution">
    <text evidence="1">The sequence shown here is derived from an EMBL/GenBank/DDBJ whole genome shotgun (WGS) entry which is preliminary data.</text>
</comment>
<dbReference type="GO" id="GO:0008168">
    <property type="term" value="F:methyltransferase activity"/>
    <property type="evidence" value="ECO:0007669"/>
    <property type="project" value="UniProtKB-KW"/>
</dbReference>
<reference evidence="1 2" key="1">
    <citation type="submission" date="2018-06" db="EMBL/GenBank/DDBJ databases">
        <title>Genomic Encyclopedia of Archaeal and Bacterial Type Strains, Phase II (KMG-II): from individual species to whole genera.</title>
        <authorList>
            <person name="Goeker M."/>
        </authorList>
    </citation>
    <scope>NUCLEOTIDE SEQUENCE [LARGE SCALE GENOMIC DNA]</scope>
    <source>
        <strain evidence="1 2">DSM 22009</strain>
    </source>
</reference>
<organism evidence="1 2">
    <name type="scientific">Palleronia aestuarii</name>
    <dbReference type="NCBI Taxonomy" id="568105"/>
    <lineage>
        <taxon>Bacteria</taxon>
        <taxon>Pseudomonadati</taxon>
        <taxon>Pseudomonadota</taxon>
        <taxon>Alphaproteobacteria</taxon>
        <taxon>Rhodobacterales</taxon>
        <taxon>Roseobacteraceae</taxon>
        <taxon>Palleronia</taxon>
    </lineage>
</organism>
<gene>
    <name evidence="1" type="ORF">LX81_02928</name>
</gene>
<dbReference type="OrthoDB" id="5471127at2"/>
<dbReference type="Gene3D" id="3.40.50.150">
    <property type="entry name" value="Vaccinia Virus protein VP39"/>
    <property type="match status" value="1"/>
</dbReference>
<dbReference type="EMBL" id="QKZL01000014">
    <property type="protein sequence ID" value="PZX14345.1"/>
    <property type="molecule type" value="Genomic_DNA"/>
</dbReference>